<gene>
    <name evidence="1" type="ORF">CLHUN_30350</name>
</gene>
<dbReference type="EMBL" id="MZGX01000021">
    <property type="protein sequence ID" value="OPX43093.1"/>
    <property type="molecule type" value="Genomic_DNA"/>
</dbReference>
<dbReference type="AlphaFoldDB" id="A0A1V4SH76"/>
<comment type="caution">
    <text evidence="1">The sequence shown here is derived from an EMBL/GenBank/DDBJ whole genome shotgun (WGS) entry which is preliminary data.</text>
</comment>
<dbReference type="OrthoDB" id="2083656at2"/>
<evidence type="ECO:0000313" key="1">
    <source>
        <dbReference type="EMBL" id="OPX43093.1"/>
    </source>
</evidence>
<dbReference type="STRING" id="48256.CLHUN_30350"/>
<organism evidence="1 2">
    <name type="scientific">Ruminiclostridium hungatei</name>
    <name type="common">Clostridium hungatei</name>
    <dbReference type="NCBI Taxonomy" id="48256"/>
    <lineage>
        <taxon>Bacteria</taxon>
        <taxon>Bacillati</taxon>
        <taxon>Bacillota</taxon>
        <taxon>Clostridia</taxon>
        <taxon>Eubacteriales</taxon>
        <taxon>Oscillospiraceae</taxon>
        <taxon>Ruminiclostridium</taxon>
    </lineage>
</organism>
<proteinExistence type="predicted"/>
<dbReference type="RefSeq" id="WP_080065473.1">
    <property type="nucleotide sequence ID" value="NZ_MZGX01000021.1"/>
</dbReference>
<dbReference type="Proteomes" id="UP000191554">
    <property type="component" value="Unassembled WGS sequence"/>
</dbReference>
<keyword evidence="2" id="KW-1185">Reference proteome</keyword>
<sequence length="103" mass="12248">MSQRQIKKIQTDTDVKRKATKQVVAHIKKKITSEYVGSEHLKEWLSEIEDILAKDEFEIKDYIHARKSLNDIIERTLDEEMRFKLRDSWYSLGKALEKKAKIN</sequence>
<name>A0A1V4SH76_RUMHU</name>
<reference evidence="1 2" key="1">
    <citation type="submission" date="2017-03" db="EMBL/GenBank/DDBJ databases">
        <title>Genome sequence of Clostridium hungatei DSM 14427.</title>
        <authorList>
            <person name="Poehlein A."/>
            <person name="Daniel R."/>
        </authorList>
    </citation>
    <scope>NUCLEOTIDE SEQUENCE [LARGE SCALE GENOMIC DNA]</scope>
    <source>
        <strain evidence="1 2">DSM 14427</strain>
    </source>
</reference>
<accession>A0A1V4SH76</accession>
<protein>
    <submittedName>
        <fullName evidence="1">Uncharacterized protein</fullName>
    </submittedName>
</protein>
<evidence type="ECO:0000313" key="2">
    <source>
        <dbReference type="Proteomes" id="UP000191554"/>
    </source>
</evidence>